<reference evidence="1" key="1">
    <citation type="submission" date="2021-02" db="EMBL/GenBank/DDBJ databases">
        <authorList>
            <consortium name="DOE Joint Genome Institute"/>
            <person name="Ahrendt S."/>
            <person name="Looney B.P."/>
            <person name="Miyauchi S."/>
            <person name="Morin E."/>
            <person name="Drula E."/>
            <person name="Courty P.E."/>
            <person name="Chicoki N."/>
            <person name="Fauchery L."/>
            <person name="Kohler A."/>
            <person name="Kuo A."/>
            <person name="Labutti K."/>
            <person name="Pangilinan J."/>
            <person name="Lipzen A."/>
            <person name="Riley R."/>
            <person name="Andreopoulos W."/>
            <person name="He G."/>
            <person name="Johnson J."/>
            <person name="Barry K.W."/>
            <person name="Grigoriev I.V."/>
            <person name="Nagy L."/>
            <person name="Hibbett D."/>
            <person name="Henrissat B."/>
            <person name="Matheny P.B."/>
            <person name="Labbe J."/>
            <person name="Martin F."/>
        </authorList>
    </citation>
    <scope>NUCLEOTIDE SEQUENCE</scope>
    <source>
        <strain evidence="1">FP105234-sp</strain>
    </source>
</reference>
<comment type="caution">
    <text evidence="1">The sequence shown here is derived from an EMBL/GenBank/DDBJ whole genome shotgun (WGS) entry which is preliminary data.</text>
</comment>
<organism evidence="1 2">
    <name type="scientific">Auriscalpium vulgare</name>
    <dbReference type="NCBI Taxonomy" id="40419"/>
    <lineage>
        <taxon>Eukaryota</taxon>
        <taxon>Fungi</taxon>
        <taxon>Dikarya</taxon>
        <taxon>Basidiomycota</taxon>
        <taxon>Agaricomycotina</taxon>
        <taxon>Agaricomycetes</taxon>
        <taxon>Russulales</taxon>
        <taxon>Auriscalpiaceae</taxon>
        <taxon>Auriscalpium</taxon>
    </lineage>
</organism>
<evidence type="ECO:0000313" key="1">
    <source>
        <dbReference type="EMBL" id="KAI0038758.1"/>
    </source>
</evidence>
<evidence type="ECO:0000313" key="2">
    <source>
        <dbReference type="Proteomes" id="UP000814033"/>
    </source>
</evidence>
<dbReference type="EMBL" id="MU276418">
    <property type="protein sequence ID" value="KAI0038758.1"/>
    <property type="molecule type" value="Genomic_DNA"/>
</dbReference>
<protein>
    <submittedName>
        <fullName evidence="1">Uncharacterized protein</fullName>
    </submittedName>
</protein>
<name>A0ACB8R400_9AGAM</name>
<dbReference type="Proteomes" id="UP000814033">
    <property type="component" value="Unassembled WGS sequence"/>
</dbReference>
<proteinExistence type="predicted"/>
<keyword evidence="2" id="KW-1185">Reference proteome</keyword>
<sequence>MDSALDVFTYLLRQAFNVSTGTGLDAAEFFQMRVCAGKPSIHLWNPDVGAGTGSRTSYSSRPARVTLALRKETQMNQRPSTHDRDRQLPRPSKNHIRAHRAATDRTHPPREHQQQPLNAPALPGPAAPSSRPSGASTASWARSLAAPARDTGAPRGD</sequence>
<accession>A0ACB8R400</accession>
<gene>
    <name evidence="1" type="ORF">FA95DRAFT_1148868</name>
</gene>
<reference evidence="1" key="2">
    <citation type="journal article" date="2022" name="New Phytol.">
        <title>Evolutionary transition to the ectomycorrhizal habit in the genomes of a hyperdiverse lineage of mushroom-forming fungi.</title>
        <authorList>
            <person name="Looney B."/>
            <person name="Miyauchi S."/>
            <person name="Morin E."/>
            <person name="Drula E."/>
            <person name="Courty P.E."/>
            <person name="Kohler A."/>
            <person name="Kuo A."/>
            <person name="LaButti K."/>
            <person name="Pangilinan J."/>
            <person name="Lipzen A."/>
            <person name="Riley R."/>
            <person name="Andreopoulos W."/>
            <person name="He G."/>
            <person name="Johnson J."/>
            <person name="Nolan M."/>
            <person name="Tritt A."/>
            <person name="Barry K.W."/>
            <person name="Grigoriev I.V."/>
            <person name="Nagy L.G."/>
            <person name="Hibbett D."/>
            <person name="Henrissat B."/>
            <person name="Matheny P.B."/>
            <person name="Labbe J."/>
            <person name="Martin F.M."/>
        </authorList>
    </citation>
    <scope>NUCLEOTIDE SEQUENCE</scope>
    <source>
        <strain evidence="1">FP105234-sp</strain>
    </source>
</reference>